<organism evidence="2 3">
    <name type="scientific">Paragonimus skrjabini miyazakii</name>
    <dbReference type="NCBI Taxonomy" id="59628"/>
    <lineage>
        <taxon>Eukaryota</taxon>
        <taxon>Metazoa</taxon>
        <taxon>Spiralia</taxon>
        <taxon>Lophotrochozoa</taxon>
        <taxon>Platyhelminthes</taxon>
        <taxon>Trematoda</taxon>
        <taxon>Digenea</taxon>
        <taxon>Plagiorchiida</taxon>
        <taxon>Troglotremata</taxon>
        <taxon>Troglotrematidae</taxon>
        <taxon>Paragonimus</taxon>
    </lineage>
</organism>
<proteinExistence type="predicted"/>
<evidence type="ECO:0000313" key="2">
    <source>
        <dbReference type="EMBL" id="KAF7257467.1"/>
    </source>
</evidence>
<sequence length="72" mass="8344">MTKFCPLVSASYLSYRHLFTQLKLHCFAHVNLADALLSTYDCTLTEHRSEQQTTESQQSMRTTMQPPAHRLQ</sequence>
<comment type="caution">
    <text evidence="2">The sequence shown here is derived from an EMBL/GenBank/DDBJ whole genome shotgun (WGS) entry which is preliminary data.</text>
</comment>
<dbReference type="AlphaFoldDB" id="A0A8S9Z2U8"/>
<gene>
    <name evidence="2" type="ORF">EG68_03461</name>
</gene>
<reference evidence="2" key="1">
    <citation type="submission" date="2019-07" db="EMBL/GenBank/DDBJ databases">
        <title>Annotation for the trematode Paragonimus miyazaki's.</title>
        <authorList>
            <person name="Choi Y.-J."/>
        </authorList>
    </citation>
    <scope>NUCLEOTIDE SEQUENCE</scope>
    <source>
        <strain evidence="2">Japan</strain>
    </source>
</reference>
<dbReference type="EMBL" id="JTDE01002364">
    <property type="protein sequence ID" value="KAF7257467.1"/>
    <property type="molecule type" value="Genomic_DNA"/>
</dbReference>
<protein>
    <submittedName>
        <fullName evidence="2">Uncharacterized protein</fullName>
    </submittedName>
</protein>
<feature type="region of interest" description="Disordered" evidence="1">
    <location>
        <begin position="47"/>
        <end position="72"/>
    </location>
</feature>
<keyword evidence="3" id="KW-1185">Reference proteome</keyword>
<evidence type="ECO:0000256" key="1">
    <source>
        <dbReference type="SAM" id="MobiDB-lite"/>
    </source>
</evidence>
<evidence type="ECO:0000313" key="3">
    <source>
        <dbReference type="Proteomes" id="UP000822476"/>
    </source>
</evidence>
<accession>A0A8S9Z2U8</accession>
<name>A0A8S9Z2U8_9TREM</name>
<feature type="compositionally biased region" description="Low complexity" evidence="1">
    <location>
        <begin position="51"/>
        <end position="65"/>
    </location>
</feature>
<dbReference type="Proteomes" id="UP000822476">
    <property type="component" value="Unassembled WGS sequence"/>
</dbReference>